<organism evidence="2 3">
    <name type="scientific">Muriicola soli</name>
    <dbReference type="NCBI Taxonomy" id="2507538"/>
    <lineage>
        <taxon>Bacteria</taxon>
        <taxon>Pseudomonadati</taxon>
        <taxon>Bacteroidota</taxon>
        <taxon>Flavobacteriia</taxon>
        <taxon>Flavobacteriales</taxon>
        <taxon>Flavobacteriaceae</taxon>
        <taxon>Muriicola</taxon>
    </lineage>
</organism>
<gene>
    <name evidence="2" type="ORF">EQY75_03125</name>
</gene>
<keyword evidence="1" id="KW-1133">Transmembrane helix</keyword>
<evidence type="ECO:0000313" key="2">
    <source>
        <dbReference type="EMBL" id="QBA63631.1"/>
    </source>
</evidence>
<protein>
    <submittedName>
        <fullName evidence="2">Carotenoid biosynthesis protein</fullName>
    </submittedName>
</protein>
<name>A0A411E7F6_9FLAO</name>
<feature type="transmembrane region" description="Helical" evidence="1">
    <location>
        <begin position="33"/>
        <end position="54"/>
    </location>
</feature>
<dbReference type="AlphaFoldDB" id="A0A411E7F6"/>
<dbReference type="Pfam" id="PF04240">
    <property type="entry name" value="Caroten_synth"/>
    <property type="match status" value="1"/>
</dbReference>
<dbReference type="PANTHER" id="PTHR39419">
    <property type="entry name" value="SLL0814 PROTEIN"/>
    <property type="match status" value="1"/>
</dbReference>
<feature type="transmembrane region" description="Helical" evidence="1">
    <location>
        <begin position="102"/>
        <end position="123"/>
    </location>
</feature>
<dbReference type="Proteomes" id="UP000290889">
    <property type="component" value="Chromosome"/>
</dbReference>
<keyword evidence="1" id="KW-0472">Membrane</keyword>
<dbReference type="KEGG" id="mur:EQY75_03125"/>
<feature type="transmembrane region" description="Helical" evidence="1">
    <location>
        <begin position="61"/>
        <end position="82"/>
    </location>
</feature>
<keyword evidence="1" id="KW-0812">Transmembrane</keyword>
<reference evidence="2 3" key="1">
    <citation type="submission" date="2019-01" db="EMBL/GenBank/DDBJ databases">
        <title>Muriicola soli sp. nov., isolated from soil.</title>
        <authorList>
            <person name="Kang H.J."/>
            <person name="Kim S.B."/>
        </authorList>
    </citation>
    <scope>NUCLEOTIDE SEQUENCE [LARGE SCALE GENOMIC DNA]</scope>
    <source>
        <strain evidence="2 3">MMS17-SY002</strain>
    </source>
</reference>
<dbReference type="OrthoDB" id="9811293at2"/>
<evidence type="ECO:0000256" key="1">
    <source>
        <dbReference type="SAM" id="Phobius"/>
    </source>
</evidence>
<sequence>MPESKNGIWSIAVIWLFHITALIGISIGFEEWFVQKTPVNLIISSILLFLVYPINTRKKTAVFAVLWILGMFAEWLGVKYGILFGTYNYGANLGPKLDGVPYLIGVNWALLSFITASIAQYLVKKPVLQLIFAASLMLVLDFFMEQSAPRFDFWGFDMNVVPLSNYICWLAVALIFQMIIRVAKISGNLKFSAHLYSAQLVFFLYFFLWFS</sequence>
<feature type="transmembrane region" description="Helical" evidence="1">
    <location>
        <begin position="160"/>
        <end position="179"/>
    </location>
</feature>
<evidence type="ECO:0000313" key="3">
    <source>
        <dbReference type="Proteomes" id="UP000290889"/>
    </source>
</evidence>
<feature type="transmembrane region" description="Helical" evidence="1">
    <location>
        <begin position="191"/>
        <end position="210"/>
    </location>
</feature>
<feature type="transmembrane region" description="Helical" evidence="1">
    <location>
        <begin position="7"/>
        <end position="27"/>
    </location>
</feature>
<dbReference type="InterPro" id="IPR007354">
    <property type="entry name" value="CruF-like"/>
</dbReference>
<dbReference type="EMBL" id="CP035544">
    <property type="protein sequence ID" value="QBA63631.1"/>
    <property type="molecule type" value="Genomic_DNA"/>
</dbReference>
<accession>A0A411E7F6</accession>
<keyword evidence="3" id="KW-1185">Reference proteome</keyword>
<proteinExistence type="predicted"/>
<dbReference type="RefSeq" id="WP_129602805.1">
    <property type="nucleotide sequence ID" value="NZ_CP035544.1"/>
</dbReference>
<dbReference type="PANTHER" id="PTHR39419:SF1">
    <property type="entry name" value="SLL0814 PROTEIN"/>
    <property type="match status" value="1"/>
</dbReference>
<feature type="transmembrane region" description="Helical" evidence="1">
    <location>
        <begin position="130"/>
        <end position="148"/>
    </location>
</feature>